<name>A0A432LV24_9GAMM</name>
<feature type="transmembrane region" description="Helical" evidence="1">
    <location>
        <begin position="147"/>
        <end position="172"/>
    </location>
</feature>
<dbReference type="GO" id="GO:0000155">
    <property type="term" value="F:phosphorelay sensor kinase activity"/>
    <property type="evidence" value="ECO:0007669"/>
    <property type="project" value="InterPro"/>
</dbReference>
<keyword evidence="1" id="KW-0472">Membrane</keyword>
<dbReference type="PANTHER" id="PTHR34220">
    <property type="entry name" value="SENSOR HISTIDINE KINASE YPDA"/>
    <property type="match status" value="1"/>
</dbReference>
<evidence type="ECO:0000313" key="3">
    <source>
        <dbReference type="EMBL" id="RUL65834.1"/>
    </source>
</evidence>
<dbReference type="EMBL" id="RYZR01000003">
    <property type="protein sequence ID" value="RUL65834.1"/>
    <property type="molecule type" value="Genomic_DNA"/>
</dbReference>
<dbReference type="InterPro" id="IPR010559">
    <property type="entry name" value="Sig_transdc_His_kin_internal"/>
</dbReference>
<dbReference type="GO" id="GO:0016020">
    <property type="term" value="C:membrane"/>
    <property type="evidence" value="ECO:0007669"/>
    <property type="project" value="InterPro"/>
</dbReference>
<dbReference type="Pfam" id="PF06580">
    <property type="entry name" value="His_kinase"/>
    <property type="match status" value="1"/>
</dbReference>
<keyword evidence="1" id="KW-0812">Transmembrane</keyword>
<protein>
    <submittedName>
        <fullName evidence="3">Sensor histidine kinase</fullName>
    </submittedName>
</protein>
<dbReference type="InterPro" id="IPR050640">
    <property type="entry name" value="Bact_2-comp_sensor_kinase"/>
</dbReference>
<proteinExistence type="predicted"/>
<feature type="domain" description="Signal transduction histidine kinase internal region" evidence="2">
    <location>
        <begin position="240"/>
        <end position="320"/>
    </location>
</feature>
<comment type="caution">
    <text evidence="3">The sequence shown here is derived from an EMBL/GenBank/DDBJ whole genome shotgun (WGS) entry which is preliminary data.</text>
</comment>
<keyword evidence="4" id="KW-1185">Reference proteome</keyword>
<dbReference type="Gene3D" id="3.30.565.10">
    <property type="entry name" value="Histidine kinase-like ATPase, C-terminal domain"/>
    <property type="match status" value="1"/>
</dbReference>
<gene>
    <name evidence="3" type="ORF">EKH79_03740</name>
</gene>
<accession>A0A432LV24</accession>
<keyword evidence="3" id="KW-0808">Transferase</keyword>
<feature type="transmembrane region" description="Helical" evidence="1">
    <location>
        <begin position="192"/>
        <end position="217"/>
    </location>
</feature>
<feature type="transmembrane region" description="Helical" evidence="1">
    <location>
        <begin position="82"/>
        <end position="107"/>
    </location>
</feature>
<evidence type="ECO:0000256" key="1">
    <source>
        <dbReference type="SAM" id="Phobius"/>
    </source>
</evidence>
<keyword evidence="3" id="KW-0418">Kinase</keyword>
<dbReference type="SUPFAM" id="SSF55874">
    <property type="entry name" value="ATPase domain of HSP90 chaperone/DNA topoisomerase II/histidine kinase"/>
    <property type="match status" value="1"/>
</dbReference>
<dbReference type="AlphaFoldDB" id="A0A432LV24"/>
<sequence>MLRRSRRRCEGRCKSPFLRMTVHANPGVQLRLPLRQSHVQGNSNTTCCTGAAVRCSAGFLRGFWCSVMVMTDARLHTRSTRWIWIAAIWCAGGLFDASQAILIMHAMDGRGSWLIPFVIVFVSWLPWVLATPLIIELARRWPIARGTVLKAVIVHLAAFAIISTVAEAWAAMLRVIFNPWHHNPPPIFVSTWYSTLIDQSLTFVIAYALILTVTYVVDSREKMERQMTETARLNAELSRAQLAALRSQMDPHFMFNTLNSIVGLVRDQRNDAAIGMIVGLSEFLRRASEDSHRAQVTLTEEVEYLQRYIDIQKVRFGDRLRVSLGIPVELGHALVPNLLLQPLVENAIKHGVSKRVAGGEIHVAGARLDHTLRLTVYNDGPWAREDMEATHGGVGLGNLRTRLQILHGDRSELLLRPVDTGGVEVVVTLPFLET</sequence>
<dbReference type="Proteomes" id="UP000267077">
    <property type="component" value="Unassembled WGS sequence"/>
</dbReference>
<evidence type="ECO:0000313" key="4">
    <source>
        <dbReference type="Proteomes" id="UP000267077"/>
    </source>
</evidence>
<feature type="transmembrane region" description="Helical" evidence="1">
    <location>
        <begin position="113"/>
        <end position="135"/>
    </location>
</feature>
<keyword evidence="1" id="KW-1133">Transmembrane helix</keyword>
<evidence type="ECO:0000259" key="2">
    <source>
        <dbReference type="Pfam" id="PF06580"/>
    </source>
</evidence>
<organism evidence="3 4">
    <name type="scientific">Dyella dinghuensis</name>
    <dbReference type="NCBI Taxonomy" id="1920169"/>
    <lineage>
        <taxon>Bacteria</taxon>
        <taxon>Pseudomonadati</taxon>
        <taxon>Pseudomonadota</taxon>
        <taxon>Gammaproteobacteria</taxon>
        <taxon>Lysobacterales</taxon>
        <taxon>Rhodanobacteraceae</taxon>
        <taxon>Dyella</taxon>
    </lineage>
</organism>
<reference evidence="3 4" key="1">
    <citation type="submission" date="2018-12" db="EMBL/GenBank/DDBJ databases">
        <title>Dyella dinghuensis sp. nov. DHOA06 and Dyella choica sp. nov. 4M-K27, isolated from forest soil.</title>
        <authorList>
            <person name="Qiu L.-H."/>
            <person name="Gao Z.-H."/>
        </authorList>
    </citation>
    <scope>NUCLEOTIDE SEQUENCE [LARGE SCALE GENOMIC DNA]</scope>
    <source>
        <strain evidence="3 4">DHOA06</strain>
    </source>
</reference>
<dbReference type="InterPro" id="IPR036890">
    <property type="entry name" value="HATPase_C_sf"/>
</dbReference>
<dbReference type="PANTHER" id="PTHR34220:SF7">
    <property type="entry name" value="SENSOR HISTIDINE KINASE YPDA"/>
    <property type="match status" value="1"/>
</dbReference>